<evidence type="ECO:0000256" key="6">
    <source>
        <dbReference type="ARBA" id="ARBA00023136"/>
    </source>
</evidence>
<protein>
    <submittedName>
        <fullName evidence="11">Mechanosensitive ion channel family protein</fullName>
    </submittedName>
</protein>
<dbReference type="Pfam" id="PF00924">
    <property type="entry name" value="MS_channel_2nd"/>
    <property type="match status" value="1"/>
</dbReference>
<feature type="domain" description="Mechanosensitive ion channel MscS C-terminal" evidence="9">
    <location>
        <begin position="266"/>
        <end position="351"/>
    </location>
</feature>
<dbReference type="InterPro" id="IPR011014">
    <property type="entry name" value="MscS_channel_TM-2"/>
</dbReference>
<comment type="caution">
    <text evidence="11">The sequence shown here is derived from an EMBL/GenBank/DDBJ whole genome shotgun (WGS) entry which is preliminary data.</text>
</comment>
<comment type="subcellular location">
    <subcellularLocation>
        <location evidence="1">Cell membrane</location>
        <topology evidence="1">Multi-pass membrane protein</topology>
    </subcellularLocation>
</comment>
<dbReference type="GO" id="GO:0008381">
    <property type="term" value="F:mechanosensitive monoatomic ion channel activity"/>
    <property type="evidence" value="ECO:0007669"/>
    <property type="project" value="InterPro"/>
</dbReference>
<dbReference type="InterPro" id="IPR049278">
    <property type="entry name" value="MS_channel_C"/>
</dbReference>
<dbReference type="Gene3D" id="3.30.70.100">
    <property type="match status" value="1"/>
</dbReference>
<comment type="similarity">
    <text evidence="2">Belongs to the MscS (TC 1.A.23) family.</text>
</comment>
<dbReference type="SUPFAM" id="SSF50182">
    <property type="entry name" value="Sm-like ribonucleoproteins"/>
    <property type="match status" value="1"/>
</dbReference>
<evidence type="ECO:0000259" key="10">
    <source>
        <dbReference type="Pfam" id="PF21088"/>
    </source>
</evidence>
<dbReference type="Proteomes" id="UP000783287">
    <property type="component" value="Unassembled WGS sequence"/>
</dbReference>
<organism evidence="11 12">
    <name type="scientific">Candidatus Dojkabacteria bacterium</name>
    <dbReference type="NCBI Taxonomy" id="2099670"/>
    <lineage>
        <taxon>Bacteria</taxon>
        <taxon>Candidatus Dojkabacteria</taxon>
    </lineage>
</organism>
<evidence type="ECO:0000259" key="8">
    <source>
        <dbReference type="Pfam" id="PF00924"/>
    </source>
</evidence>
<dbReference type="Pfam" id="PF21088">
    <property type="entry name" value="MS_channel_1st"/>
    <property type="match status" value="1"/>
</dbReference>
<feature type="transmembrane region" description="Helical" evidence="7">
    <location>
        <begin position="28"/>
        <end position="50"/>
    </location>
</feature>
<reference evidence="11" key="2">
    <citation type="journal article" date="2021" name="Microbiome">
        <title>Successional dynamics and alternative stable states in a saline activated sludge microbial community over 9 years.</title>
        <authorList>
            <person name="Wang Y."/>
            <person name="Ye J."/>
            <person name="Ju F."/>
            <person name="Liu L."/>
            <person name="Boyd J.A."/>
            <person name="Deng Y."/>
            <person name="Parks D.H."/>
            <person name="Jiang X."/>
            <person name="Yin X."/>
            <person name="Woodcroft B.J."/>
            <person name="Tyson G.W."/>
            <person name="Hugenholtz P."/>
            <person name="Polz M.F."/>
            <person name="Zhang T."/>
        </authorList>
    </citation>
    <scope>NUCLEOTIDE SEQUENCE</scope>
    <source>
        <strain evidence="11">HKST-UBA14</strain>
    </source>
</reference>
<sequence length="362" mass="40931">YNSYNNYLFKFPMEFLSKEFMGYSGKELVYFLTAAIGTIVLLKVIKVVLINRINKMSRRTDYTLDDLLTNIVSQAFKLPAMLLLGINIGLVFVDTGNRVGQVFTYINSVVFGFYAWKVLTAIIDYISEQTIARMDDDNTKADVSMVKLVKRIIKLLVVVVVGLFVLQNLGIDISALIAGVGIGGLAIAFALQNILEDVFSSISIHFDRPFKEGDFIKIGEDSGVVKSIGMKTSRLETNTGDELVITNRELTQARVRNFKKLKKRMITFEIGVVYGTPVKKLKKVKDIVTKIFEQIEVVNLERVNLMDLGEYSIIFEIRYEVSSSRFIDHANAKQEINFMLLESFEKAGIEFAYPTQTVVIEK</sequence>
<dbReference type="Pfam" id="PF21082">
    <property type="entry name" value="MS_channel_3rd"/>
    <property type="match status" value="1"/>
</dbReference>
<dbReference type="InterPro" id="IPR010920">
    <property type="entry name" value="LSM_dom_sf"/>
</dbReference>
<keyword evidence="6 7" id="KW-0472">Membrane</keyword>
<feature type="transmembrane region" description="Helical" evidence="7">
    <location>
        <begin position="105"/>
        <end position="127"/>
    </location>
</feature>
<dbReference type="Gene3D" id="1.10.287.1260">
    <property type="match status" value="1"/>
</dbReference>
<dbReference type="InterPro" id="IPR006685">
    <property type="entry name" value="MscS_channel_2nd"/>
</dbReference>
<keyword evidence="3" id="KW-1003">Cell membrane</keyword>
<evidence type="ECO:0000256" key="1">
    <source>
        <dbReference type="ARBA" id="ARBA00004651"/>
    </source>
</evidence>
<proteinExistence type="inferred from homology"/>
<dbReference type="EMBL" id="JAGQLK010000089">
    <property type="protein sequence ID" value="MCA9383559.1"/>
    <property type="molecule type" value="Genomic_DNA"/>
</dbReference>
<dbReference type="SUPFAM" id="SSF82861">
    <property type="entry name" value="Mechanosensitive channel protein MscS (YggB), transmembrane region"/>
    <property type="match status" value="1"/>
</dbReference>
<dbReference type="SUPFAM" id="SSF82689">
    <property type="entry name" value="Mechanosensitive channel protein MscS (YggB), C-terminal domain"/>
    <property type="match status" value="1"/>
</dbReference>
<accession>A0A955L618</accession>
<feature type="transmembrane region" description="Helical" evidence="7">
    <location>
        <begin position="71"/>
        <end position="93"/>
    </location>
</feature>
<dbReference type="PANTHER" id="PTHR30221">
    <property type="entry name" value="SMALL-CONDUCTANCE MECHANOSENSITIVE CHANNEL"/>
    <property type="match status" value="1"/>
</dbReference>
<evidence type="ECO:0000313" key="11">
    <source>
        <dbReference type="EMBL" id="MCA9383559.1"/>
    </source>
</evidence>
<evidence type="ECO:0000259" key="9">
    <source>
        <dbReference type="Pfam" id="PF21082"/>
    </source>
</evidence>
<evidence type="ECO:0000256" key="7">
    <source>
        <dbReference type="SAM" id="Phobius"/>
    </source>
</evidence>
<feature type="domain" description="Mechanosensitive ion channel MscS" evidence="8">
    <location>
        <begin position="193"/>
        <end position="259"/>
    </location>
</feature>
<dbReference type="AlphaFoldDB" id="A0A955L618"/>
<evidence type="ECO:0000256" key="4">
    <source>
        <dbReference type="ARBA" id="ARBA00022692"/>
    </source>
</evidence>
<dbReference type="PANTHER" id="PTHR30221:SF1">
    <property type="entry name" value="SMALL-CONDUCTANCE MECHANOSENSITIVE CHANNEL"/>
    <property type="match status" value="1"/>
</dbReference>
<dbReference type="InterPro" id="IPR023408">
    <property type="entry name" value="MscS_beta-dom_sf"/>
</dbReference>
<dbReference type="InterPro" id="IPR011066">
    <property type="entry name" value="MscS_channel_C_sf"/>
</dbReference>
<name>A0A955L618_9BACT</name>
<feature type="transmembrane region" description="Helical" evidence="7">
    <location>
        <begin position="148"/>
        <end position="167"/>
    </location>
</feature>
<gene>
    <name evidence="11" type="ORF">KC909_04280</name>
</gene>
<dbReference type="GO" id="GO:0005886">
    <property type="term" value="C:plasma membrane"/>
    <property type="evidence" value="ECO:0007669"/>
    <property type="project" value="UniProtKB-SubCell"/>
</dbReference>
<keyword evidence="5 7" id="KW-1133">Transmembrane helix</keyword>
<evidence type="ECO:0000313" key="12">
    <source>
        <dbReference type="Proteomes" id="UP000783287"/>
    </source>
</evidence>
<evidence type="ECO:0000256" key="3">
    <source>
        <dbReference type="ARBA" id="ARBA00022475"/>
    </source>
</evidence>
<evidence type="ECO:0000256" key="5">
    <source>
        <dbReference type="ARBA" id="ARBA00022989"/>
    </source>
</evidence>
<evidence type="ECO:0000256" key="2">
    <source>
        <dbReference type="ARBA" id="ARBA00008017"/>
    </source>
</evidence>
<feature type="domain" description="Mechanosensitive ion channel transmembrane helices 2/3" evidence="10">
    <location>
        <begin position="152"/>
        <end position="192"/>
    </location>
</feature>
<dbReference type="Gene3D" id="2.30.30.60">
    <property type="match status" value="1"/>
</dbReference>
<keyword evidence="4 7" id="KW-0812">Transmembrane</keyword>
<dbReference type="InterPro" id="IPR049142">
    <property type="entry name" value="MS_channel_1st"/>
</dbReference>
<dbReference type="InterPro" id="IPR045275">
    <property type="entry name" value="MscS_archaea/bacteria_type"/>
</dbReference>
<reference evidence="11" key="1">
    <citation type="submission" date="2020-04" db="EMBL/GenBank/DDBJ databases">
        <authorList>
            <person name="Zhang T."/>
        </authorList>
    </citation>
    <scope>NUCLEOTIDE SEQUENCE</scope>
    <source>
        <strain evidence="11">HKST-UBA14</strain>
    </source>
</reference>
<feature type="non-terminal residue" evidence="11">
    <location>
        <position position="1"/>
    </location>
</feature>